<proteinExistence type="predicted"/>
<feature type="region of interest" description="Disordered" evidence="1">
    <location>
        <begin position="41"/>
        <end position="62"/>
    </location>
</feature>
<reference evidence="3" key="1">
    <citation type="journal article" date="2019" name="Int. J. Syst. Evol. Microbiol.">
        <title>The Global Catalogue of Microorganisms (GCM) 10K type strain sequencing project: providing services to taxonomists for standard genome sequencing and annotation.</title>
        <authorList>
            <consortium name="The Broad Institute Genomics Platform"/>
            <consortium name="The Broad Institute Genome Sequencing Center for Infectious Disease"/>
            <person name="Wu L."/>
            <person name="Ma J."/>
        </authorList>
    </citation>
    <scope>NUCLEOTIDE SEQUENCE [LARGE SCALE GENOMIC DNA]</scope>
    <source>
        <strain evidence="3">JCM 17804</strain>
    </source>
</reference>
<accession>A0ABP8I3L0</accession>
<dbReference type="Proteomes" id="UP001500975">
    <property type="component" value="Unassembled WGS sequence"/>
</dbReference>
<gene>
    <name evidence="2" type="ORF">GCM10023165_37850</name>
</gene>
<comment type="caution">
    <text evidence="2">The sequence shown here is derived from an EMBL/GenBank/DDBJ whole genome shotgun (WGS) entry which is preliminary data.</text>
</comment>
<protein>
    <submittedName>
        <fullName evidence="2">Uncharacterized protein</fullName>
    </submittedName>
</protein>
<name>A0ABP8I3L0_9BURK</name>
<evidence type="ECO:0000256" key="1">
    <source>
        <dbReference type="SAM" id="MobiDB-lite"/>
    </source>
</evidence>
<keyword evidence="3" id="KW-1185">Reference proteome</keyword>
<evidence type="ECO:0000313" key="2">
    <source>
        <dbReference type="EMBL" id="GAA4350435.1"/>
    </source>
</evidence>
<sequence>MAGVLTVGGAVLWASAGVAVPVSVEVETVVPVPAEARTARAATALASPPPPPPQAVVSKDRRREEMNRYDRLMVALVTANAAGRFL</sequence>
<organism evidence="2 3">
    <name type="scientific">Variovorax defluvii</name>
    <dbReference type="NCBI Taxonomy" id="913761"/>
    <lineage>
        <taxon>Bacteria</taxon>
        <taxon>Pseudomonadati</taxon>
        <taxon>Pseudomonadota</taxon>
        <taxon>Betaproteobacteria</taxon>
        <taxon>Burkholderiales</taxon>
        <taxon>Comamonadaceae</taxon>
        <taxon>Variovorax</taxon>
    </lineage>
</organism>
<dbReference type="EMBL" id="BAABGJ010000068">
    <property type="protein sequence ID" value="GAA4350435.1"/>
    <property type="molecule type" value="Genomic_DNA"/>
</dbReference>
<evidence type="ECO:0000313" key="3">
    <source>
        <dbReference type="Proteomes" id="UP001500975"/>
    </source>
</evidence>